<comment type="caution">
    <text evidence="1">The sequence shown here is derived from an EMBL/GenBank/DDBJ whole genome shotgun (WGS) entry which is preliminary data.</text>
</comment>
<sequence>MSGDRPKYVFICDGSHTFMQDETNRLHAEVRPAGRHPLPGPKAAAVVLDRDDELAVIDREADRRPIGARVLA</sequence>
<name>A0A0F9ADN0_9ZZZZ</name>
<feature type="non-terminal residue" evidence="1">
    <location>
        <position position="72"/>
    </location>
</feature>
<gene>
    <name evidence="1" type="ORF">LCGC14_2924980</name>
</gene>
<accession>A0A0F9ADN0</accession>
<evidence type="ECO:0000313" key="1">
    <source>
        <dbReference type="EMBL" id="KKK70336.1"/>
    </source>
</evidence>
<reference evidence="1" key="1">
    <citation type="journal article" date="2015" name="Nature">
        <title>Complex archaea that bridge the gap between prokaryotes and eukaryotes.</title>
        <authorList>
            <person name="Spang A."/>
            <person name="Saw J.H."/>
            <person name="Jorgensen S.L."/>
            <person name="Zaremba-Niedzwiedzka K."/>
            <person name="Martijn J."/>
            <person name="Lind A.E."/>
            <person name="van Eijk R."/>
            <person name="Schleper C."/>
            <person name="Guy L."/>
            <person name="Ettema T.J."/>
        </authorList>
    </citation>
    <scope>NUCLEOTIDE SEQUENCE</scope>
</reference>
<dbReference type="EMBL" id="LAZR01058236">
    <property type="protein sequence ID" value="KKK70336.1"/>
    <property type="molecule type" value="Genomic_DNA"/>
</dbReference>
<protein>
    <submittedName>
        <fullName evidence="1">Uncharacterized protein</fullName>
    </submittedName>
</protein>
<dbReference type="AlphaFoldDB" id="A0A0F9ADN0"/>
<proteinExistence type="predicted"/>
<organism evidence="1">
    <name type="scientific">marine sediment metagenome</name>
    <dbReference type="NCBI Taxonomy" id="412755"/>
    <lineage>
        <taxon>unclassified sequences</taxon>
        <taxon>metagenomes</taxon>
        <taxon>ecological metagenomes</taxon>
    </lineage>
</organism>